<evidence type="ECO:0000256" key="1">
    <source>
        <dbReference type="ARBA" id="ARBA00022729"/>
    </source>
</evidence>
<feature type="signal peptide" evidence="2">
    <location>
        <begin position="1"/>
        <end position="26"/>
    </location>
</feature>
<dbReference type="GO" id="GO:0005549">
    <property type="term" value="F:odorant binding"/>
    <property type="evidence" value="ECO:0007669"/>
    <property type="project" value="InterPro"/>
</dbReference>
<feature type="chain" id="PRO_5009325566" description="Odorant binding protein" evidence="2">
    <location>
        <begin position="27"/>
        <end position="150"/>
    </location>
</feature>
<evidence type="ECO:0000313" key="4">
    <source>
        <dbReference type="Proteomes" id="UP000095300"/>
    </source>
</evidence>
<dbReference type="VEuPathDB" id="VectorBase:SCAU002481"/>
<accession>A0A1I8NVT7</accession>
<dbReference type="PROSITE" id="PS51257">
    <property type="entry name" value="PROKAR_LIPOPROTEIN"/>
    <property type="match status" value="1"/>
</dbReference>
<dbReference type="GO" id="GO:0007608">
    <property type="term" value="P:sensory perception of smell"/>
    <property type="evidence" value="ECO:0007669"/>
    <property type="project" value="TreeGrafter"/>
</dbReference>
<keyword evidence="1 2" id="KW-0732">Signal</keyword>
<dbReference type="InterPro" id="IPR006170">
    <property type="entry name" value="PBP/GOBP"/>
</dbReference>
<dbReference type="SMART" id="SM00708">
    <property type="entry name" value="PhBP"/>
    <property type="match status" value="1"/>
</dbReference>
<dbReference type="KEGG" id="scac:106088808"/>
<keyword evidence="4" id="KW-1185">Reference proteome</keyword>
<gene>
    <name evidence="3" type="primary">106088808</name>
</gene>
<protein>
    <recommendedName>
        <fullName evidence="5">Odorant binding protein</fullName>
    </recommendedName>
</protein>
<evidence type="ECO:0000256" key="2">
    <source>
        <dbReference type="SAM" id="SignalP"/>
    </source>
</evidence>
<dbReference type="Gene3D" id="1.10.238.20">
    <property type="entry name" value="Pheromone/general odorant binding protein domain"/>
    <property type="match status" value="1"/>
</dbReference>
<sequence length="150" mass="17049">MRKISNQFVLGLTFICGCLQLSLVKGDDERIAAIVNKAVDECTKETGINKEQTNLIMADAFELLGEDHFSHEMKCFLLCFHRSVGVIDADGGPIEKPFMNFMEIRFSQKKDKIMPALVKCRKVVEADPCEHVFKFEMCMAHTIEGDKWDV</sequence>
<dbReference type="GO" id="GO:0005615">
    <property type="term" value="C:extracellular space"/>
    <property type="evidence" value="ECO:0007669"/>
    <property type="project" value="TreeGrafter"/>
</dbReference>
<dbReference type="SUPFAM" id="SSF47565">
    <property type="entry name" value="Insect pheromone/odorant-binding proteins"/>
    <property type="match status" value="1"/>
</dbReference>
<dbReference type="EnsemblMetazoa" id="SCAU002481-RA">
    <property type="protein sequence ID" value="SCAU002481-PA"/>
    <property type="gene ID" value="SCAU002481"/>
</dbReference>
<evidence type="ECO:0008006" key="5">
    <source>
        <dbReference type="Google" id="ProtNLM"/>
    </source>
</evidence>
<name>A0A1I8NVT7_STOCA</name>
<dbReference type="CDD" id="cd23992">
    <property type="entry name" value="PBP_GOBP"/>
    <property type="match status" value="1"/>
</dbReference>
<dbReference type="AlphaFoldDB" id="A0A1I8NVT7"/>
<proteinExistence type="predicted"/>
<evidence type="ECO:0000313" key="3">
    <source>
        <dbReference type="EnsemblMetazoa" id="SCAU002481-PA"/>
    </source>
</evidence>
<dbReference type="OrthoDB" id="7665616at2759"/>
<dbReference type="PANTHER" id="PTHR11857">
    <property type="entry name" value="ODORANT BINDING PROTEIN-RELATED"/>
    <property type="match status" value="1"/>
</dbReference>
<dbReference type="Pfam" id="PF01395">
    <property type="entry name" value="PBP_GOBP"/>
    <property type="match status" value="1"/>
</dbReference>
<dbReference type="InterPro" id="IPR036728">
    <property type="entry name" value="PBP_GOBP_sf"/>
</dbReference>
<reference evidence="3" key="1">
    <citation type="submission" date="2020-05" db="UniProtKB">
        <authorList>
            <consortium name="EnsemblMetazoa"/>
        </authorList>
    </citation>
    <scope>IDENTIFICATION</scope>
    <source>
        <strain evidence="3">USDA</strain>
    </source>
</reference>
<organism evidence="3 4">
    <name type="scientific">Stomoxys calcitrans</name>
    <name type="common">Stable fly</name>
    <name type="synonym">Conops calcitrans</name>
    <dbReference type="NCBI Taxonomy" id="35570"/>
    <lineage>
        <taxon>Eukaryota</taxon>
        <taxon>Metazoa</taxon>
        <taxon>Ecdysozoa</taxon>
        <taxon>Arthropoda</taxon>
        <taxon>Hexapoda</taxon>
        <taxon>Insecta</taxon>
        <taxon>Pterygota</taxon>
        <taxon>Neoptera</taxon>
        <taxon>Endopterygota</taxon>
        <taxon>Diptera</taxon>
        <taxon>Brachycera</taxon>
        <taxon>Muscomorpha</taxon>
        <taxon>Muscoidea</taxon>
        <taxon>Muscidae</taxon>
        <taxon>Stomoxys</taxon>
    </lineage>
</organism>
<dbReference type="Proteomes" id="UP000095300">
    <property type="component" value="Unassembled WGS sequence"/>
</dbReference>